<evidence type="ECO:0000259" key="1">
    <source>
        <dbReference type="Pfam" id="PF03050"/>
    </source>
</evidence>
<dbReference type="InterPro" id="IPR004291">
    <property type="entry name" value="Transposase_IS66_central"/>
</dbReference>
<proteinExistence type="predicted"/>
<dbReference type="EMBL" id="CP007268">
    <property type="protein sequence ID" value="AHK80694.1"/>
    <property type="molecule type" value="Genomic_DNA"/>
</dbReference>
<dbReference type="HOGENOM" id="CLU_1914130_0_0_6"/>
<evidence type="ECO:0000313" key="3">
    <source>
        <dbReference type="Proteomes" id="UP000019442"/>
    </source>
</evidence>
<sequence length="132" mass="14903">MAQAKEQGLTHLPRDQIEAFLEVYDEQVGRQATPGPRGQQPAARQTAPATNLLLRLRDFPDAIWRFVTDWRVPFINNLAERMVRPIRVKLKVIGGFRGKGGSFASFIIRSVWESSKLRGQNSFEVLRLAATA</sequence>
<feature type="domain" description="Transposase IS66 central" evidence="1">
    <location>
        <begin position="39"/>
        <end position="101"/>
    </location>
</feature>
<keyword evidence="3" id="KW-1185">Reference proteome</keyword>
<name>W8KLP6_9GAMM</name>
<organism evidence="2 3">
    <name type="scientific">Ectothiorhodospira haloalkaliphila</name>
    <dbReference type="NCBI Taxonomy" id="421628"/>
    <lineage>
        <taxon>Bacteria</taxon>
        <taxon>Pseudomonadati</taxon>
        <taxon>Pseudomonadota</taxon>
        <taxon>Gammaproteobacteria</taxon>
        <taxon>Chromatiales</taxon>
        <taxon>Ectothiorhodospiraceae</taxon>
        <taxon>Ectothiorhodospira</taxon>
    </lineage>
</organism>
<reference evidence="2 3" key="1">
    <citation type="journal article" date="2014" name="J Genomics">
        <title>Draft Genome Sequence of the Extremely Halophilic Phototrophic Purple Sulfur Bacterium Halorhodospira halochloris.</title>
        <authorList>
            <person name="Singh K.S."/>
            <person name="Kirksey J."/>
            <person name="Hoff W.D."/>
            <person name="Deole R."/>
        </authorList>
    </citation>
    <scope>NUCLEOTIDE SEQUENCE [LARGE SCALE GENOMIC DNA]</scope>
    <source>
        <strain evidence="2 3">A</strain>
    </source>
</reference>
<dbReference type="Proteomes" id="UP000019442">
    <property type="component" value="Chromosome"/>
</dbReference>
<gene>
    <name evidence="2" type="ORF">M911_08910</name>
</gene>
<evidence type="ECO:0000313" key="2">
    <source>
        <dbReference type="EMBL" id="AHK80694.1"/>
    </source>
</evidence>
<dbReference type="Pfam" id="PF03050">
    <property type="entry name" value="DDE_Tnp_IS66"/>
    <property type="match status" value="1"/>
</dbReference>
<dbReference type="AlphaFoldDB" id="W8KLP6"/>
<dbReference type="KEGG" id="hhc:M911_08910"/>
<protein>
    <recommendedName>
        <fullName evidence="1">Transposase IS66 central domain-containing protein</fullName>
    </recommendedName>
</protein>
<accession>W8KLP6</accession>
<reference evidence="3" key="2">
    <citation type="submission" date="2014-02" db="EMBL/GenBank/DDBJ databases">
        <title>Draft Genome Sequence of extremely halophilic bacteria Halorhodospira halochloris.</title>
        <authorList>
            <person name="Singh K.S."/>
        </authorList>
    </citation>
    <scope>NUCLEOTIDE SEQUENCE [LARGE SCALE GENOMIC DNA]</scope>
    <source>
        <strain evidence="3">A</strain>
    </source>
</reference>